<dbReference type="Pfam" id="PF03734">
    <property type="entry name" value="YkuD"/>
    <property type="match status" value="1"/>
</dbReference>
<protein>
    <submittedName>
        <fullName evidence="12">Lipoprotein-anchoring transpeptidase ErfK/SrfK</fullName>
    </submittedName>
</protein>
<dbReference type="Gene3D" id="2.40.440.10">
    <property type="entry name" value="L,D-transpeptidase catalytic domain-like"/>
    <property type="match status" value="1"/>
</dbReference>
<dbReference type="GO" id="GO:0008360">
    <property type="term" value="P:regulation of cell shape"/>
    <property type="evidence" value="ECO:0007669"/>
    <property type="project" value="UniProtKB-UniRule"/>
</dbReference>
<evidence type="ECO:0000259" key="10">
    <source>
        <dbReference type="PROSITE" id="PS51782"/>
    </source>
</evidence>
<keyword evidence="8 9" id="KW-0961">Cell wall biogenesis/degradation</keyword>
<dbReference type="InterPro" id="IPR050979">
    <property type="entry name" value="LD-transpeptidase"/>
</dbReference>
<gene>
    <name evidence="12" type="ORF">BU251_07955</name>
</gene>
<dbReference type="SUPFAM" id="SSF54106">
    <property type="entry name" value="LysM domain"/>
    <property type="match status" value="1"/>
</dbReference>
<dbReference type="InterPro" id="IPR018392">
    <property type="entry name" value="LysM"/>
</dbReference>
<feature type="domain" description="LysM" evidence="10">
    <location>
        <begin position="1"/>
        <end position="44"/>
    </location>
</feature>
<dbReference type="Proteomes" id="UP000287243">
    <property type="component" value="Chromosome"/>
</dbReference>
<comment type="similarity">
    <text evidence="2">Belongs to the YkuD family.</text>
</comment>
<keyword evidence="13" id="KW-1185">Reference proteome</keyword>
<evidence type="ECO:0000256" key="7">
    <source>
        <dbReference type="ARBA" id="ARBA00022984"/>
    </source>
</evidence>
<feature type="active site" description="Nucleophile" evidence="9">
    <location>
        <position position="145"/>
    </location>
</feature>
<evidence type="ECO:0000313" key="12">
    <source>
        <dbReference type="EMBL" id="QAT18069.1"/>
    </source>
</evidence>
<dbReference type="GO" id="GO:0016757">
    <property type="term" value="F:glycosyltransferase activity"/>
    <property type="evidence" value="ECO:0007669"/>
    <property type="project" value="UniProtKB-KW"/>
</dbReference>
<feature type="domain" description="L,D-TPase catalytic" evidence="11">
    <location>
        <begin position="49"/>
        <end position="169"/>
    </location>
</feature>
<evidence type="ECO:0000256" key="3">
    <source>
        <dbReference type="ARBA" id="ARBA00022676"/>
    </source>
</evidence>
<dbReference type="SMART" id="SM00257">
    <property type="entry name" value="LysM"/>
    <property type="match status" value="1"/>
</dbReference>
<dbReference type="CDD" id="cd16913">
    <property type="entry name" value="YkuD_like"/>
    <property type="match status" value="1"/>
</dbReference>
<dbReference type="InterPro" id="IPR005490">
    <property type="entry name" value="LD_TPept_cat_dom"/>
</dbReference>
<dbReference type="EMBL" id="CP019384">
    <property type="protein sequence ID" value="QAT18069.1"/>
    <property type="molecule type" value="Genomic_DNA"/>
</dbReference>
<keyword evidence="3" id="KW-0328">Glycosyltransferase</keyword>
<keyword evidence="6 9" id="KW-0133">Cell shape</keyword>
<dbReference type="Gene3D" id="3.10.350.10">
    <property type="entry name" value="LysM domain"/>
    <property type="match status" value="1"/>
</dbReference>
<dbReference type="InterPro" id="IPR038063">
    <property type="entry name" value="Transpep_catalytic_dom"/>
</dbReference>
<dbReference type="PANTHER" id="PTHR30582:SF24">
    <property type="entry name" value="L,D-TRANSPEPTIDASE ERFK_SRFK-RELATED"/>
    <property type="match status" value="1"/>
</dbReference>
<keyword evidence="5" id="KW-0378">Hydrolase</keyword>
<dbReference type="PROSITE" id="PS51782">
    <property type="entry name" value="LYSM"/>
    <property type="match status" value="1"/>
</dbReference>
<evidence type="ECO:0000259" key="11">
    <source>
        <dbReference type="PROSITE" id="PS52029"/>
    </source>
</evidence>
<dbReference type="InterPro" id="IPR036779">
    <property type="entry name" value="LysM_dom_sf"/>
</dbReference>
<keyword evidence="4" id="KW-0808">Transferase</keyword>
<evidence type="ECO:0000256" key="5">
    <source>
        <dbReference type="ARBA" id="ARBA00022801"/>
    </source>
</evidence>
<dbReference type="SUPFAM" id="SSF141523">
    <property type="entry name" value="L,D-transpeptidase catalytic domain-like"/>
    <property type="match status" value="1"/>
</dbReference>
<evidence type="ECO:0000256" key="1">
    <source>
        <dbReference type="ARBA" id="ARBA00004752"/>
    </source>
</evidence>
<feature type="active site" description="Proton donor/acceptor" evidence="9">
    <location>
        <position position="129"/>
    </location>
</feature>
<evidence type="ECO:0000313" key="13">
    <source>
        <dbReference type="Proteomes" id="UP000287243"/>
    </source>
</evidence>
<reference evidence="12 13" key="1">
    <citation type="submission" date="2017-01" db="EMBL/GenBank/DDBJ databases">
        <title>First insights into the biology of 'candidatus Vampirococcus archaeovorus'.</title>
        <authorList>
            <person name="Kizina J."/>
            <person name="Jordan S."/>
            <person name="Stueber K."/>
            <person name="Reinhardt R."/>
            <person name="Harder J."/>
        </authorList>
    </citation>
    <scope>NUCLEOTIDE SEQUENCE [LARGE SCALE GENOMIC DNA]</scope>
    <source>
        <strain evidence="12 13">LiM</strain>
    </source>
</reference>
<dbReference type="Pfam" id="PF01476">
    <property type="entry name" value="LysM"/>
    <property type="match status" value="1"/>
</dbReference>
<dbReference type="KEGG" id="vai:BU251_07955"/>
<evidence type="ECO:0000256" key="4">
    <source>
        <dbReference type="ARBA" id="ARBA00022679"/>
    </source>
</evidence>
<dbReference type="GO" id="GO:0018104">
    <property type="term" value="P:peptidoglycan-protein cross-linking"/>
    <property type="evidence" value="ECO:0007669"/>
    <property type="project" value="TreeGrafter"/>
</dbReference>
<evidence type="ECO:0000256" key="9">
    <source>
        <dbReference type="PROSITE-ProRule" id="PRU01373"/>
    </source>
</evidence>
<name>A0A410P772_VELA1</name>
<accession>A0A410P772</accession>
<proteinExistence type="inferred from homology"/>
<dbReference type="GO" id="GO:0005576">
    <property type="term" value="C:extracellular region"/>
    <property type="evidence" value="ECO:0007669"/>
    <property type="project" value="TreeGrafter"/>
</dbReference>
<dbReference type="PROSITE" id="PS52029">
    <property type="entry name" value="LD_TPASE"/>
    <property type="match status" value="1"/>
</dbReference>
<sequence>MMREVKAGDTLSMIADEYRTTVEMIKKENGLTSDVIRPGMQLRIWTGRFSVLVDKSQNLLTLRCNGDVVKTYRVSTGKDNITPVGTFKIVNKLKNPPWTHDGKVYSPESPENILGTRWMGFDIPGYGIHGTTQPESIGQQVTAGCVRMLNAEVEELYDLLPVNTEVTIID</sequence>
<organism evidence="12 13">
    <name type="scientific">Velamenicoccus archaeovorus</name>
    <dbReference type="NCBI Taxonomy" id="1930593"/>
    <lineage>
        <taxon>Bacteria</taxon>
        <taxon>Pseudomonadati</taxon>
        <taxon>Candidatus Omnitrophota</taxon>
        <taxon>Candidatus Velamenicoccus</taxon>
    </lineage>
</organism>
<dbReference type="CDD" id="cd00118">
    <property type="entry name" value="LysM"/>
    <property type="match status" value="1"/>
</dbReference>
<dbReference type="UniPathway" id="UPA00219"/>
<keyword evidence="12" id="KW-0449">Lipoprotein</keyword>
<evidence type="ECO:0000256" key="8">
    <source>
        <dbReference type="ARBA" id="ARBA00023316"/>
    </source>
</evidence>
<dbReference type="AlphaFoldDB" id="A0A410P772"/>
<evidence type="ECO:0000256" key="6">
    <source>
        <dbReference type="ARBA" id="ARBA00022960"/>
    </source>
</evidence>
<comment type="pathway">
    <text evidence="1 9">Cell wall biogenesis; peptidoglycan biosynthesis.</text>
</comment>
<evidence type="ECO:0000256" key="2">
    <source>
        <dbReference type="ARBA" id="ARBA00005992"/>
    </source>
</evidence>
<dbReference type="GO" id="GO:0071972">
    <property type="term" value="F:peptidoglycan L,D-transpeptidase activity"/>
    <property type="evidence" value="ECO:0007669"/>
    <property type="project" value="TreeGrafter"/>
</dbReference>
<keyword evidence="7 9" id="KW-0573">Peptidoglycan synthesis</keyword>
<dbReference type="PANTHER" id="PTHR30582">
    <property type="entry name" value="L,D-TRANSPEPTIDASE"/>
    <property type="match status" value="1"/>
</dbReference>
<dbReference type="GO" id="GO:0071555">
    <property type="term" value="P:cell wall organization"/>
    <property type="evidence" value="ECO:0007669"/>
    <property type="project" value="UniProtKB-UniRule"/>
</dbReference>